<feature type="compositionally biased region" description="Basic and acidic residues" evidence="5">
    <location>
        <begin position="95"/>
        <end position="104"/>
    </location>
</feature>
<dbReference type="EMBL" id="CACVBS010000049">
    <property type="protein sequence ID" value="CAA7265446.1"/>
    <property type="molecule type" value="Genomic_DNA"/>
</dbReference>
<protein>
    <recommendedName>
        <fullName evidence="6">PNPLA domain-containing protein</fullName>
    </recommendedName>
</protein>
<feature type="short sequence motif" description="GXGXXG" evidence="4">
    <location>
        <begin position="408"/>
        <end position="413"/>
    </location>
</feature>
<evidence type="ECO:0000313" key="7">
    <source>
        <dbReference type="EMBL" id="CAA7265446.1"/>
    </source>
</evidence>
<accession>A0A8S0WTR8</accession>
<feature type="active site" description="Nucleophile" evidence="4">
    <location>
        <position position="446"/>
    </location>
</feature>
<comment type="caution">
    <text evidence="7">The sequence shown here is derived from an EMBL/GenBank/DDBJ whole genome shotgun (WGS) entry which is preliminary data.</text>
</comment>
<dbReference type="SUPFAM" id="SSF52151">
    <property type="entry name" value="FabD/lysophospholipase-like"/>
    <property type="match status" value="1"/>
</dbReference>
<dbReference type="GO" id="GO:0016042">
    <property type="term" value="P:lipid catabolic process"/>
    <property type="evidence" value="ECO:0007669"/>
    <property type="project" value="UniProtKB-UniRule"/>
</dbReference>
<name>A0A8S0WTR8_CYCAE</name>
<keyword evidence="1 4" id="KW-0378">Hydrolase</keyword>
<evidence type="ECO:0000259" key="6">
    <source>
        <dbReference type="PROSITE" id="PS51635"/>
    </source>
</evidence>
<dbReference type="GO" id="GO:0046486">
    <property type="term" value="P:glycerolipid metabolic process"/>
    <property type="evidence" value="ECO:0007669"/>
    <property type="project" value="UniProtKB-ARBA"/>
</dbReference>
<dbReference type="Pfam" id="PF01734">
    <property type="entry name" value="Patatin"/>
    <property type="match status" value="1"/>
</dbReference>
<feature type="short sequence motif" description="GXSXG" evidence="4">
    <location>
        <begin position="444"/>
        <end position="448"/>
    </location>
</feature>
<feature type="short sequence motif" description="DGA/G" evidence="4">
    <location>
        <begin position="608"/>
        <end position="610"/>
    </location>
</feature>
<feature type="domain" description="PNPLA" evidence="6">
    <location>
        <begin position="404"/>
        <end position="621"/>
    </location>
</feature>
<evidence type="ECO:0000256" key="1">
    <source>
        <dbReference type="ARBA" id="ARBA00022801"/>
    </source>
</evidence>
<dbReference type="GO" id="GO:0016020">
    <property type="term" value="C:membrane"/>
    <property type="evidence" value="ECO:0007669"/>
    <property type="project" value="TreeGrafter"/>
</dbReference>
<reference evidence="7 8" key="1">
    <citation type="submission" date="2020-01" db="EMBL/GenBank/DDBJ databases">
        <authorList>
            <person name="Gupta K D."/>
        </authorList>
    </citation>
    <scope>NUCLEOTIDE SEQUENCE [LARGE SCALE GENOMIC DNA]</scope>
</reference>
<feature type="region of interest" description="Disordered" evidence="5">
    <location>
        <begin position="81"/>
        <end position="104"/>
    </location>
</feature>
<sequence>MSITEIARSSVPCRVASTDEIVVSQVWFKTDPVDRTFIYRAVQLQLQTDSCDHGHSDDMISGCWSWFELSIFKNQHALEPRTKDNSPLTWRSHGNRTDPNDKQDSIARHFGMVFDRRQELLDALEVGNVIGVRVCARYPGWVNDARSGRLVAKILDEDIFTPMSWTLSNYKETPDDIPINIEDGVYSLIPTSSCHVKSTTDEQVDMVWFSTPVLDAEVVPKIEDIQLFTHAHHEGTLPNDSTGIWCWFDLVILENPDSTEPRVKDGRALVWRSHDIPKNATETDEQTGRLFGRDHEILGLIQPGNVIAVRACARFPGWELDAHAARLVVRISNTGPRRALAKPAVDWQKVTNYNYALQEKLAEYLNDVTPPGVAAALSVEATLLSQELRADRAYGVGGRPLRLLSLDGGGVRGISSLHVLKAIMTKLTGDPNAKPHEYFDMMAGTSTGGLIAIMLGRLKMSVDECIEAYGKLASKIFNAGIMSQAGSASVSGARYSATVLEEAIKEVVKMYAHDPDAPMRDSEDGCKVYALTSTSFIAPLTNFGLIRFVLATRADDLSNRVATHLRTYTNKNVEKSFADYLIWQAARATSAAPTYFPRMRLDEYEYVDGGLGFNNPVLLLMGEARLHFGFARPFGCLVTIGTGMEPNVSLPPEGTNILNNFTGTAGILKSMWELTTKTEHANQMAQPLCEKGTYYRFNVGEKIAEKRWVERVEPTYWQRWFGGETAKDVEKFTPENWAKVTIDMADYARMDDFVRLTQRYVETDDVKEKVKVCAAKLPPKRTAIRA</sequence>
<dbReference type="GO" id="GO:0019369">
    <property type="term" value="P:arachidonate metabolic process"/>
    <property type="evidence" value="ECO:0007669"/>
    <property type="project" value="TreeGrafter"/>
</dbReference>
<proteinExistence type="predicted"/>
<keyword evidence="3 4" id="KW-0443">Lipid metabolism</keyword>
<dbReference type="GO" id="GO:0047499">
    <property type="term" value="F:calcium-independent phospholipase A2 activity"/>
    <property type="evidence" value="ECO:0007669"/>
    <property type="project" value="TreeGrafter"/>
</dbReference>
<evidence type="ECO:0000256" key="5">
    <source>
        <dbReference type="SAM" id="MobiDB-lite"/>
    </source>
</evidence>
<dbReference type="InterPro" id="IPR002641">
    <property type="entry name" value="PNPLA_dom"/>
</dbReference>
<evidence type="ECO:0000313" key="8">
    <source>
        <dbReference type="Proteomes" id="UP000467700"/>
    </source>
</evidence>
<evidence type="ECO:0000256" key="3">
    <source>
        <dbReference type="ARBA" id="ARBA00023098"/>
    </source>
</evidence>
<dbReference type="Proteomes" id="UP000467700">
    <property type="component" value="Unassembled WGS sequence"/>
</dbReference>
<dbReference type="Gene3D" id="3.40.1090.10">
    <property type="entry name" value="Cytosolic phospholipase A2 catalytic domain"/>
    <property type="match status" value="1"/>
</dbReference>
<dbReference type="PANTHER" id="PTHR24185:SF1">
    <property type="entry name" value="CALCIUM-INDEPENDENT PHOSPHOLIPASE A2-GAMMA"/>
    <property type="match status" value="1"/>
</dbReference>
<dbReference type="PANTHER" id="PTHR24185">
    <property type="entry name" value="CALCIUM-INDEPENDENT PHOSPHOLIPASE A2-GAMMA"/>
    <property type="match status" value="1"/>
</dbReference>
<dbReference type="PROSITE" id="PS51635">
    <property type="entry name" value="PNPLA"/>
    <property type="match status" value="1"/>
</dbReference>
<feature type="active site" description="Proton acceptor" evidence="4">
    <location>
        <position position="608"/>
    </location>
</feature>
<keyword evidence="2 4" id="KW-0442">Lipid degradation</keyword>
<organism evidence="7 8">
    <name type="scientific">Cyclocybe aegerita</name>
    <name type="common">Black poplar mushroom</name>
    <name type="synonym">Agrocybe aegerita</name>
    <dbReference type="NCBI Taxonomy" id="1973307"/>
    <lineage>
        <taxon>Eukaryota</taxon>
        <taxon>Fungi</taxon>
        <taxon>Dikarya</taxon>
        <taxon>Basidiomycota</taxon>
        <taxon>Agaricomycotina</taxon>
        <taxon>Agaricomycetes</taxon>
        <taxon>Agaricomycetidae</taxon>
        <taxon>Agaricales</taxon>
        <taxon>Agaricineae</taxon>
        <taxon>Bolbitiaceae</taxon>
        <taxon>Cyclocybe</taxon>
    </lineage>
</organism>
<dbReference type="AlphaFoldDB" id="A0A8S0WTR8"/>
<dbReference type="CDD" id="cd07216">
    <property type="entry name" value="Pat17_PNPLA8_PNPLA9_like3"/>
    <property type="match status" value="1"/>
</dbReference>
<keyword evidence="8" id="KW-1185">Reference proteome</keyword>
<evidence type="ECO:0000256" key="4">
    <source>
        <dbReference type="PROSITE-ProRule" id="PRU01161"/>
    </source>
</evidence>
<gene>
    <name evidence="7" type="ORF">AAE3_LOCUS7796</name>
</gene>
<dbReference type="InterPro" id="IPR016035">
    <property type="entry name" value="Acyl_Trfase/lysoPLipase"/>
</dbReference>
<evidence type="ECO:0000256" key="2">
    <source>
        <dbReference type="ARBA" id="ARBA00022963"/>
    </source>
</evidence>
<dbReference type="OrthoDB" id="630895at2759"/>